<keyword evidence="1" id="KW-0732">Signal</keyword>
<evidence type="ECO:0000256" key="1">
    <source>
        <dbReference type="SAM" id="SignalP"/>
    </source>
</evidence>
<feature type="chain" id="PRO_5026045012" evidence="1">
    <location>
        <begin position="18"/>
        <end position="415"/>
    </location>
</feature>
<organism evidence="2 3">
    <name type="scientific">Campylobacter rectus</name>
    <name type="common">Wolinella recta</name>
    <dbReference type="NCBI Taxonomy" id="203"/>
    <lineage>
        <taxon>Bacteria</taxon>
        <taxon>Pseudomonadati</taxon>
        <taxon>Campylobacterota</taxon>
        <taxon>Epsilonproteobacteria</taxon>
        <taxon>Campylobacterales</taxon>
        <taxon>Campylobacteraceae</taxon>
        <taxon>Campylobacter</taxon>
    </lineage>
</organism>
<protein>
    <submittedName>
        <fullName evidence="2">Uncharacterized protein</fullName>
    </submittedName>
</protein>
<dbReference type="AlphaFoldDB" id="A0A6G5QJN6"/>
<dbReference type="RefSeq" id="WP_002943083.1">
    <property type="nucleotide sequence ID" value="NZ_CP012543.1"/>
</dbReference>
<feature type="signal peptide" evidence="1">
    <location>
        <begin position="1"/>
        <end position="17"/>
    </location>
</feature>
<dbReference type="Gene3D" id="2.40.128.720">
    <property type="match status" value="2"/>
</dbReference>
<evidence type="ECO:0000313" key="3">
    <source>
        <dbReference type="Proteomes" id="UP000502377"/>
    </source>
</evidence>
<name>A0A6G5QJN6_CAMRE</name>
<dbReference type="Proteomes" id="UP000502377">
    <property type="component" value="Chromosome"/>
</dbReference>
<reference evidence="2 3" key="1">
    <citation type="submission" date="2016-07" db="EMBL/GenBank/DDBJ databases">
        <title>Comparative genomics of the Campylobacter concisus group.</title>
        <authorList>
            <person name="Miller W.G."/>
            <person name="Yee E."/>
            <person name="Chapman M.H."/>
            <person name="Huynh S."/>
            <person name="Bono J.L."/>
            <person name="On S.L.W."/>
            <person name="StLeger J."/>
            <person name="Foster G."/>
            <person name="Parker C.T."/>
        </authorList>
    </citation>
    <scope>NUCLEOTIDE SEQUENCE [LARGE SCALE GENOMIC DNA]</scope>
    <source>
        <strain evidence="2 3">ATCC 33238</strain>
    </source>
</reference>
<accession>A0A6G5QJN6</accession>
<dbReference type="EMBL" id="CP012543">
    <property type="protein sequence ID" value="QCD45824.1"/>
    <property type="molecule type" value="Genomic_DNA"/>
</dbReference>
<dbReference type="KEGG" id="crx:CRECT_0115"/>
<evidence type="ECO:0000313" key="2">
    <source>
        <dbReference type="EMBL" id="QCD45824.1"/>
    </source>
</evidence>
<gene>
    <name evidence="2" type="ORF">CRECT_0115</name>
</gene>
<proteinExistence type="predicted"/>
<sequence>MKKIALSLALLCAAAFAKEYNYMLASTAQKTFEEPASSYETKQSYDAKTRRLELVSSSELADGLKGKHKEVSYYNKAGEMTKFEAFSYDFAAKKWLKTTEYKADYKNGVLVQESSSFVRGLPQNASKTVTKRLKNASEDVRYELVKGKWKKATLTKTVEDAHGNNELIVFSVWDGKRWQPKSKTQLLYGADGQTRGYESWDYAKGAWQNRERGLVAGDVKGKYEQVRSVFENGAWRYAEMSKHDYDASSGKDVTINLIWNAEQNAWENNYKDVMVVDGADFETAAFLWDKERKEWAQEYASRNIYDKNARLLMQRYDTRDGSEKFVYSYDVRGDNVSVDVYELAGDENGKRWVHKGRSEATFDPKILADDVGHGGSLMSFDMPSEYAVTGYKRFVAADGKFKLAEEQTWEYKKMR</sequence>